<organism evidence="2 3">
    <name type="scientific">Dysosmobacter segnis</name>
    <dbReference type="NCBI Taxonomy" id="2763042"/>
    <lineage>
        <taxon>Bacteria</taxon>
        <taxon>Bacillati</taxon>
        <taxon>Bacillota</taxon>
        <taxon>Clostridia</taxon>
        <taxon>Eubacteriales</taxon>
        <taxon>Oscillospiraceae</taxon>
        <taxon>Dysosmobacter</taxon>
    </lineage>
</organism>
<reference evidence="2" key="1">
    <citation type="submission" date="2020-08" db="EMBL/GenBank/DDBJ databases">
        <title>Genome public.</title>
        <authorList>
            <person name="Liu C."/>
            <person name="Sun Q."/>
        </authorList>
    </citation>
    <scope>NUCLEOTIDE SEQUENCE</scope>
    <source>
        <strain evidence="2">BX15</strain>
    </source>
</reference>
<accession>A0A923S8K2</accession>
<dbReference type="Proteomes" id="UP000620327">
    <property type="component" value="Unassembled WGS sequence"/>
</dbReference>
<feature type="region of interest" description="Disordered" evidence="1">
    <location>
        <begin position="136"/>
        <end position="157"/>
    </location>
</feature>
<feature type="compositionally biased region" description="Gly residues" evidence="1">
    <location>
        <begin position="146"/>
        <end position="157"/>
    </location>
</feature>
<proteinExistence type="predicted"/>
<evidence type="ECO:0000256" key="1">
    <source>
        <dbReference type="SAM" id="MobiDB-lite"/>
    </source>
</evidence>
<name>A0A923S8K2_9FIRM</name>
<protein>
    <submittedName>
        <fullName evidence="2">Transcriptional regulator</fullName>
    </submittedName>
</protein>
<keyword evidence="3" id="KW-1185">Reference proteome</keyword>
<dbReference type="EMBL" id="JACOQI010000024">
    <property type="protein sequence ID" value="MBC5771904.1"/>
    <property type="molecule type" value="Genomic_DNA"/>
</dbReference>
<evidence type="ECO:0000313" key="3">
    <source>
        <dbReference type="Proteomes" id="UP000620327"/>
    </source>
</evidence>
<dbReference type="RefSeq" id="WP_187016079.1">
    <property type="nucleotide sequence ID" value="NZ_JACOQI010000024.1"/>
</dbReference>
<gene>
    <name evidence="2" type="ORF">H8Z83_16550</name>
</gene>
<evidence type="ECO:0000313" key="2">
    <source>
        <dbReference type="EMBL" id="MBC5771904.1"/>
    </source>
</evidence>
<comment type="caution">
    <text evidence="2">The sequence shown here is derived from an EMBL/GenBank/DDBJ whole genome shotgun (WGS) entry which is preliminary data.</text>
</comment>
<sequence>MIYVEDELIKLNGVVLPGLVKSIEVIETAKVDEQEVEGSATKPKQATGYEDAKVNIELIIDDTPSQTKYQRYATLRAIFRSPGQSVPQPIPIISEDTAAHGVEKVIFKKLSHKGENKRGQLTATLELWEYIPQTITAKSGSSSGSGKSGSGKSGGGAASNLKAGYKSYLSNGRGKSPARDDADATAAMNKVTAMPY</sequence>
<dbReference type="AlphaFoldDB" id="A0A923S8K2"/>